<dbReference type="AlphaFoldDB" id="W8B0U6"/>
<dbReference type="EMBL" id="GAMC01019658">
    <property type="protein sequence ID" value="JAB86897.1"/>
    <property type="molecule type" value="mRNA"/>
</dbReference>
<accession>W8B0U6</accession>
<reference evidence="1" key="2">
    <citation type="journal article" date="2014" name="BMC Genomics">
        <title>A genomic perspective to assessing quality of mass-reared SIT flies used in Mediterranean fruit fly (Ceratitis capitata) eradication in California.</title>
        <authorList>
            <person name="Calla B."/>
            <person name="Hall B."/>
            <person name="Hou S."/>
            <person name="Geib S.M."/>
        </authorList>
    </citation>
    <scope>NUCLEOTIDE SEQUENCE</scope>
</reference>
<evidence type="ECO:0000313" key="1">
    <source>
        <dbReference type="EMBL" id="JAB86896.1"/>
    </source>
</evidence>
<dbReference type="EMBL" id="GAMC01019659">
    <property type="protein sequence ID" value="JAB86896.1"/>
    <property type="molecule type" value="mRNA"/>
</dbReference>
<reference evidence="1" key="1">
    <citation type="submission" date="2013-07" db="EMBL/GenBank/DDBJ databases">
        <authorList>
            <person name="Geib S."/>
        </authorList>
    </citation>
    <scope>NUCLEOTIDE SEQUENCE</scope>
</reference>
<organism evidence="1">
    <name type="scientific">Ceratitis capitata</name>
    <name type="common">Mediterranean fruit fly</name>
    <name type="synonym">Tephritis capitata</name>
    <dbReference type="NCBI Taxonomy" id="7213"/>
    <lineage>
        <taxon>Eukaryota</taxon>
        <taxon>Metazoa</taxon>
        <taxon>Ecdysozoa</taxon>
        <taxon>Arthropoda</taxon>
        <taxon>Hexapoda</taxon>
        <taxon>Insecta</taxon>
        <taxon>Pterygota</taxon>
        <taxon>Neoptera</taxon>
        <taxon>Endopterygota</taxon>
        <taxon>Diptera</taxon>
        <taxon>Brachycera</taxon>
        <taxon>Muscomorpha</taxon>
        <taxon>Tephritoidea</taxon>
        <taxon>Tephritidae</taxon>
        <taxon>Ceratitis</taxon>
        <taxon>Ceratitis</taxon>
    </lineage>
</organism>
<sequence length="102" mass="11872">MTSSFFRRHHIVSSPLSHRHKIAIAESKATTLTVYRKNEYNLTFLRQLFQFVDKIGLSVQICQRELASNAMAELRFLSQVAFCHTERGFSTKIVSYYKTTTH</sequence>
<name>W8B0U6_CERCA</name>
<proteinExistence type="evidence at transcript level"/>
<protein>
    <submittedName>
        <fullName evidence="1">Uncharacterized protein</fullName>
    </submittedName>
</protein>
<dbReference type="EMBL" id="GAMC01019660">
    <property type="protein sequence ID" value="JAB86895.1"/>
    <property type="molecule type" value="mRNA"/>
</dbReference>